<dbReference type="CDD" id="cd20557">
    <property type="entry name" value="CYCLIN_ScPCL1-like"/>
    <property type="match status" value="1"/>
</dbReference>
<organism evidence="4 5">
    <name type="scientific">Sistotremastrum suecicum HHB10207 ss-3</name>
    <dbReference type="NCBI Taxonomy" id="1314776"/>
    <lineage>
        <taxon>Eukaryota</taxon>
        <taxon>Fungi</taxon>
        <taxon>Dikarya</taxon>
        <taxon>Basidiomycota</taxon>
        <taxon>Agaricomycotina</taxon>
        <taxon>Agaricomycetes</taxon>
        <taxon>Sistotremastrales</taxon>
        <taxon>Sistotremastraceae</taxon>
        <taxon>Sistotremastrum</taxon>
    </lineage>
</organism>
<dbReference type="InterPro" id="IPR036915">
    <property type="entry name" value="Cyclin-like_sf"/>
</dbReference>
<dbReference type="SUPFAM" id="SSF47954">
    <property type="entry name" value="Cyclin-like"/>
    <property type="match status" value="1"/>
</dbReference>
<gene>
    <name evidence="4" type="ORF">SISSUDRAFT_985622</name>
</gene>
<keyword evidence="1" id="KW-0195">Cyclin</keyword>
<dbReference type="InterPro" id="IPR013922">
    <property type="entry name" value="Cyclin_PHO80-like"/>
</dbReference>
<dbReference type="PANTHER" id="PTHR15615:SF10">
    <property type="entry name" value="PHO85 CYCLIN-2-RELATED"/>
    <property type="match status" value="1"/>
</dbReference>
<dbReference type="InterPro" id="IPR013763">
    <property type="entry name" value="Cyclin-like_dom"/>
</dbReference>
<dbReference type="Gene3D" id="1.10.472.10">
    <property type="entry name" value="Cyclin-like"/>
    <property type="match status" value="1"/>
</dbReference>
<protein>
    <recommendedName>
        <fullName evidence="3">Cyclin-like domain-containing protein</fullName>
    </recommendedName>
</protein>
<dbReference type="SMART" id="SM00385">
    <property type="entry name" value="CYCLIN"/>
    <property type="match status" value="1"/>
</dbReference>
<evidence type="ECO:0000256" key="1">
    <source>
        <dbReference type="RuleBase" id="RU000383"/>
    </source>
</evidence>
<evidence type="ECO:0000313" key="4">
    <source>
        <dbReference type="EMBL" id="KZT38940.1"/>
    </source>
</evidence>
<dbReference type="EMBL" id="KV428054">
    <property type="protein sequence ID" value="KZT38940.1"/>
    <property type="molecule type" value="Genomic_DNA"/>
</dbReference>
<feature type="non-terminal residue" evidence="4">
    <location>
        <position position="208"/>
    </location>
</feature>
<evidence type="ECO:0000256" key="2">
    <source>
        <dbReference type="SAM" id="MobiDB-lite"/>
    </source>
</evidence>
<sequence>MINYLAAKTKSVIQVGDFNQLPSPPPTPENAGFAEQQQQQQSSYFTTPVPSLENFISSLVKHSSVQVPTLLTTLVYLERLRCKLPEMAKGMPCTRHRVFLATLIVAAKYLNDSSPKNKHWAIYAGVFDTAEINLMERQLLFLLDFDLRFTEAEACDAFKTFMKDGNKDTRQSALSKVAKASKARVAALALAGLGSVKSDLPPTPPYDA</sequence>
<accession>A0A166DVJ9</accession>
<dbReference type="Pfam" id="PF00134">
    <property type="entry name" value="Cyclin_N"/>
    <property type="match status" value="1"/>
</dbReference>
<dbReference type="Proteomes" id="UP000076798">
    <property type="component" value="Unassembled WGS sequence"/>
</dbReference>
<dbReference type="AlphaFoldDB" id="A0A166DVJ9"/>
<dbReference type="InterPro" id="IPR006671">
    <property type="entry name" value="Cyclin_N"/>
</dbReference>
<feature type="domain" description="Cyclin-like" evidence="3">
    <location>
        <begin position="54"/>
        <end position="141"/>
    </location>
</feature>
<dbReference type="PANTHER" id="PTHR15615">
    <property type="match status" value="1"/>
</dbReference>
<name>A0A166DVJ9_9AGAM</name>
<evidence type="ECO:0000259" key="3">
    <source>
        <dbReference type="SMART" id="SM00385"/>
    </source>
</evidence>
<feature type="region of interest" description="Disordered" evidence="2">
    <location>
        <begin position="17"/>
        <end position="37"/>
    </location>
</feature>
<keyword evidence="5" id="KW-1185">Reference proteome</keyword>
<dbReference type="GO" id="GO:0000307">
    <property type="term" value="C:cyclin-dependent protein kinase holoenzyme complex"/>
    <property type="evidence" value="ECO:0007669"/>
    <property type="project" value="TreeGrafter"/>
</dbReference>
<reference evidence="4 5" key="1">
    <citation type="journal article" date="2016" name="Mol. Biol. Evol.">
        <title>Comparative Genomics of Early-Diverging Mushroom-Forming Fungi Provides Insights into the Origins of Lignocellulose Decay Capabilities.</title>
        <authorList>
            <person name="Nagy L.G."/>
            <person name="Riley R."/>
            <person name="Tritt A."/>
            <person name="Adam C."/>
            <person name="Daum C."/>
            <person name="Floudas D."/>
            <person name="Sun H."/>
            <person name="Yadav J.S."/>
            <person name="Pangilinan J."/>
            <person name="Larsson K.H."/>
            <person name="Matsuura K."/>
            <person name="Barry K."/>
            <person name="Labutti K."/>
            <person name="Kuo R."/>
            <person name="Ohm R.A."/>
            <person name="Bhattacharya S.S."/>
            <person name="Shirouzu T."/>
            <person name="Yoshinaga Y."/>
            <person name="Martin F.M."/>
            <person name="Grigoriev I.V."/>
            <person name="Hibbett D.S."/>
        </authorList>
    </citation>
    <scope>NUCLEOTIDE SEQUENCE [LARGE SCALE GENOMIC DNA]</scope>
    <source>
        <strain evidence="4 5">HHB10207 ss-3</strain>
    </source>
</reference>
<evidence type="ECO:0000313" key="5">
    <source>
        <dbReference type="Proteomes" id="UP000076798"/>
    </source>
</evidence>
<proteinExistence type="inferred from homology"/>
<comment type="similarity">
    <text evidence="1">Belongs to the cyclin family.</text>
</comment>
<dbReference type="OrthoDB" id="10250320at2759"/>
<dbReference type="GO" id="GO:0019901">
    <property type="term" value="F:protein kinase binding"/>
    <property type="evidence" value="ECO:0007669"/>
    <property type="project" value="InterPro"/>
</dbReference>
<dbReference type="GO" id="GO:0016538">
    <property type="term" value="F:cyclin-dependent protein serine/threonine kinase regulator activity"/>
    <property type="evidence" value="ECO:0007669"/>
    <property type="project" value="TreeGrafter"/>
</dbReference>
<dbReference type="GO" id="GO:0005634">
    <property type="term" value="C:nucleus"/>
    <property type="evidence" value="ECO:0007669"/>
    <property type="project" value="TreeGrafter"/>
</dbReference>
<dbReference type="STRING" id="1314776.A0A166DVJ9"/>